<sequence length="71" mass="8011">MSREWWCFSRPQHRVSVRGGRAGTLVYLFPSLILNAEADSVYRGASLLGNEEMLERNSSEEMQSCSNVATE</sequence>
<name>A0A5B7CP36_PORTR</name>
<keyword evidence="2" id="KW-1185">Reference proteome</keyword>
<dbReference type="EMBL" id="VSRR010000153">
    <property type="protein sequence ID" value="MPC11240.1"/>
    <property type="molecule type" value="Genomic_DNA"/>
</dbReference>
<reference evidence="1 2" key="1">
    <citation type="submission" date="2019-05" db="EMBL/GenBank/DDBJ databases">
        <title>Another draft genome of Portunus trituberculatus and its Hox gene families provides insights of decapod evolution.</title>
        <authorList>
            <person name="Jeong J.-H."/>
            <person name="Song I."/>
            <person name="Kim S."/>
            <person name="Choi T."/>
            <person name="Kim D."/>
            <person name="Ryu S."/>
            <person name="Kim W."/>
        </authorList>
    </citation>
    <scope>NUCLEOTIDE SEQUENCE [LARGE SCALE GENOMIC DNA]</scope>
    <source>
        <tissue evidence="1">Muscle</tissue>
    </source>
</reference>
<organism evidence="1 2">
    <name type="scientific">Portunus trituberculatus</name>
    <name type="common">Swimming crab</name>
    <name type="synonym">Neptunus trituberculatus</name>
    <dbReference type="NCBI Taxonomy" id="210409"/>
    <lineage>
        <taxon>Eukaryota</taxon>
        <taxon>Metazoa</taxon>
        <taxon>Ecdysozoa</taxon>
        <taxon>Arthropoda</taxon>
        <taxon>Crustacea</taxon>
        <taxon>Multicrustacea</taxon>
        <taxon>Malacostraca</taxon>
        <taxon>Eumalacostraca</taxon>
        <taxon>Eucarida</taxon>
        <taxon>Decapoda</taxon>
        <taxon>Pleocyemata</taxon>
        <taxon>Brachyura</taxon>
        <taxon>Eubrachyura</taxon>
        <taxon>Portunoidea</taxon>
        <taxon>Portunidae</taxon>
        <taxon>Portuninae</taxon>
        <taxon>Portunus</taxon>
    </lineage>
</organism>
<dbReference type="Proteomes" id="UP000324222">
    <property type="component" value="Unassembled WGS sequence"/>
</dbReference>
<evidence type="ECO:0000313" key="2">
    <source>
        <dbReference type="Proteomes" id="UP000324222"/>
    </source>
</evidence>
<dbReference type="AlphaFoldDB" id="A0A5B7CP36"/>
<accession>A0A5B7CP36</accession>
<evidence type="ECO:0000313" key="1">
    <source>
        <dbReference type="EMBL" id="MPC11240.1"/>
    </source>
</evidence>
<protein>
    <submittedName>
        <fullName evidence="1">Uncharacterized protein</fullName>
    </submittedName>
</protein>
<comment type="caution">
    <text evidence="1">The sequence shown here is derived from an EMBL/GenBank/DDBJ whole genome shotgun (WGS) entry which is preliminary data.</text>
</comment>
<proteinExistence type="predicted"/>
<gene>
    <name evidence="1" type="ORF">E2C01_003902</name>
</gene>